<evidence type="ECO:0000259" key="1">
    <source>
        <dbReference type="PROSITE" id="PS50925"/>
    </source>
</evidence>
<dbReference type="EMBL" id="JAUSVU010000013">
    <property type="protein sequence ID" value="MDQ0534667.1"/>
    <property type="molecule type" value="Genomic_DNA"/>
</dbReference>
<proteinExistence type="predicted"/>
<name>A0ABU0MMH8_9PROT</name>
<dbReference type="SUPFAM" id="SSF54975">
    <property type="entry name" value="Acylphosphatase/BLUF domain-like"/>
    <property type="match status" value="1"/>
</dbReference>
<comment type="caution">
    <text evidence="2">The sequence shown here is derived from an EMBL/GenBank/DDBJ whole genome shotgun (WGS) entry which is preliminary data.</text>
</comment>
<keyword evidence="3" id="KW-1185">Reference proteome</keyword>
<organism evidence="2 3">
    <name type="scientific">Azospirillum picis</name>
    <dbReference type="NCBI Taxonomy" id="488438"/>
    <lineage>
        <taxon>Bacteria</taxon>
        <taxon>Pseudomonadati</taxon>
        <taxon>Pseudomonadota</taxon>
        <taxon>Alphaproteobacteria</taxon>
        <taxon>Rhodospirillales</taxon>
        <taxon>Azospirillaceae</taxon>
        <taxon>Azospirillum</taxon>
    </lineage>
</organism>
<sequence>MVIRVFRSEMKFIMPYPDIQDLCISAARYNRDADVTGFMIECGGVFLQAVEGREEAVDTVLHRTRRDSRHHHIDHLLSIDGAARRQFGAWAMNLMFLDDARLWRRAVGPLKEYDDFLLRSRDPVFSLGLLSLAYRFACSAMEVDPAAVGLKRGRVPSAAQMLKS</sequence>
<dbReference type="SMART" id="SM01034">
    <property type="entry name" value="BLUF"/>
    <property type="match status" value="1"/>
</dbReference>
<dbReference type="PROSITE" id="PS50925">
    <property type="entry name" value="BLUF"/>
    <property type="match status" value="1"/>
</dbReference>
<evidence type="ECO:0000313" key="2">
    <source>
        <dbReference type="EMBL" id="MDQ0534667.1"/>
    </source>
</evidence>
<dbReference type="InterPro" id="IPR007024">
    <property type="entry name" value="BLUF_domain"/>
</dbReference>
<dbReference type="Proteomes" id="UP001244552">
    <property type="component" value="Unassembled WGS sequence"/>
</dbReference>
<reference evidence="2 3" key="1">
    <citation type="submission" date="2023-07" db="EMBL/GenBank/DDBJ databases">
        <title>Genomic Encyclopedia of Type Strains, Phase IV (KMG-IV): sequencing the most valuable type-strain genomes for metagenomic binning, comparative biology and taxonomic classification.</title>
        <authorList>
            <person name="Goeker M."/>
        </authorList>
    </citation>
    <scope>NUCLEOTIDE SEQUENCE [LARGE SCALE GENOMIC DNA]</scope>
    <source>
        <strain evidence="2 3">DSM 19922</strain>
    </source>
</reference>
<gene>
    <name evidence="2" type="ORF">QO018_003544</name>
</gene>
<dbReference type="Gene3D" id="3.30.70.100">
    <property type="match status" value="1"/>
</dbReference>
<dbReference type="RefSeq" id="WP_209983718.1">
    <property type="nucleotide sequence ID" value="NZ_JAGINO010000012.1"/>
</dbReference>
<feature type="domain" description="BLUF" evidence="1">
    <location>
        <begin position="1"/>
        <end position="93"/>
    </location>
</feature>
<dbReference type="InterPro" id="IPR036046">
    <property type="entry name" value="Acylphosphatase-like_dom_sf"/>
</dbReference>
<accession>A0ABU0MMH8</accession>
<protein>
    <recommendedName>
        <fullName evidence="1">BLUF domain-containing protein</fullName>
    </recommendedName>
</protein>
<evidence type="ECO:0000313" key="3">
    <source>
        <dbReference type="Proteomes" id="UP001244552"/>
    </source>
</evidence>
<dbReference type="Pfam" id="PF04940">
    <property type="entry name" value="BLUF"/>
    <property type="match status" value="1"/>
</dbReference>